<comment type="similarity">
    <text evidence="9">Belongs to the GSP H family.</text>
</comment>
<dbReference type="PROSITE" id="PS00409">
    <property type="entry name" value="PROKAR_NTER_METHYL"/>
    <property type="match status" value="1"/>
</dbReference>
<feature type="domain" description="General secretion pathway GspH" evidence="12">
    <location>
        <begin position="95"/>
        <end position="198"/>
    </location>
</feature>
<evidence type="ECO:0000256" key="8">
    <source>
        <dbReference type="ARBA" id="ARBA00023136"/>
    </source>
</evidence>
<keyword evidence="3" id="KW-1003">Cell membrane</keyword>
<organism evidence="13">
    <name type="scientific">Halopseudomonas xinjiangensis</name>
    <dbReference type="NCBI Taxonomy" id="487184"/>
    <lineage>
        <taxon>Bacteria</taxon>
        <taxon>Pseudomonadati</taxon>
        <taxon>Pseudomonadota</taxon>
        <taxon>Gammaproteobacteria</taxon>
        <taxon>Pseudomonadales</taxon>
        <taxon>Pseudomonadaceae</taxon>
        <taxon>Halopseudomonas</taxon>
    </lineage>
</organism>
<keyword evidence="7 11" id="KW-1133">Transmembrane helix</keyword>
<dbReference type="AlphaFoldDB" id="A0A7V1BQ67"/>
<evidence type="ECO:0000256" key="9">
    <source>
        <dbReference type="ARBA" id="ARBA00025772"/>
    </source>
</evidence>
<evidence type="ECO:0000259" key="12">
    <source>
        <dbReference type="Pfam" id="PF12019"/>
    </source>
</evidence>
<evidence type="ECO:0000313" key="13">
    <source>
        <dbReference type="EMBL" id="HDZ56620.1"/>
    </source>
</evidence>
<dbReference type="InterPro" id="IPR012902">
    <property type="entry name" value="N_methyl_site"/>
</dbReference>
<evidence type="ECO:0000256" key="10">
    <source>
        <dbReference type="ARBA" id="ARBA00030775"/>
    </source>
</evidence>
<proteinExistence type="inferred from homology"/>
<accession>A0A7V1BQ67</accession>
<dbReference type="NCBIfam" id="TIGR02532">
    <property type="entry name" value="IV_pilin_GFxxxE"/>
    <property type="match status" value="1"/>
</dbReference>
<evidence type="ECO:0000256" key="3">
    <source>
        <dbReference type="ARBA" id="ARBA00022475"/>
    </source>
</evidence>
<evidence type="ECO:0000256" key="1">
    <source>
        <dbReference type="ARBA" id="ARBA00004377"/>
    </source>
</evidence>
<keyword evidence="8 11" id="KW-0472">Membrane</keyword>
<keyword evidence="4" id="KW-0488">Methylation</keyword>
<reference evidence="13" key="1">
    <citation type="journal article" date="2020" name="mSystems">
        <title>Genome- and Community-Level Interaction Insights into Carbon Utilization and Element Cycling Functions of Hydrothermarchaeota in Hydrothermal Sediment.</title>
        <authorList>
            <person name="Zhou Z."/>
            <person name="Liu Y."/>
            <person name="Xu W."/>
            <person name="Pan J."/>
            <person name="Luo Z.H."/>
            <person name="Li M."/>
        </authorList>
    </citation>
    <scope>NUCLEOTIDE SEQUENCE [LARGE SCALE GENOMIC DNA]</scope>
    <source>
        <strain evidence="13">HyVt-324</strain>
    </source>
</reference>
<gene>
    <name evidence="13" type="ORF">ENH64_09125</name>
</gene>
<evidence type="ECO:0000256" key="7">
    <source>
        <dbReference type="ARBA" id="ARBA00022989"/>
    </source>
</evidence>
<dbReference type="EMBL" id="DRFO01000020">
    <property type="protein sequence ID" value="HDZ56620.1"/>
    <property type="molecule type" value="Genomic_DNA"/>
</dbReference>
<evidence type="ECO:0000256" key="11">
    <source>
        <dbReference type="SAM" id="Phobius"/>
    </source>
</evidence>
<name>A0A7V1BQ67_9GAMM</name>
<comment type="caution">
    <text evidence="13">The sequence shown here is derived from an EMBL/GenBank/DDBJ whole genome shotgun (WGS) entry which is preliminary data.</text>
</comment>
<dbReference type="Pfam" id="PF12019">
    <property type="entry name" value="GspH"/>
    <property type="match status" value="1"/>
</dbReference>
<evidence type="ECO:0000256" key="5">
    <source>
        <dbReference type="ARBA" id="ARBA00022519"/>
    </source>
</evidence>
<evidence type="ECO:0000256" key="6">
    <source>
        <dbReference type="ARBA" id="ARBA00022692"/>
    </source>
</evidence>
<evidence type="ECO:0000256" key="4">
    <source>
        <dbReference type="ARBA" id="ARBA00022481"/>
    </source>
</evidence>
<protein>
    <recommendedName>
        <fullName evidence="2">Type II secretion system protein H</fullName>
    </recommendedName>
    <alternativeName>
        <fullName evidence="10">General secretion pathway protein H</fullName>
    </alternativeName>
</protein>
<keyword evidence="5" id="KW-0997">Cell inner membrane</keyword>
<sequence>MKRKGHYPVRPRNKMTCRLPDNTGCRYAEDLAGADTYSAITNKRVVLMRSVKGFTLIELMVTVAVLAIVVAIAVPNINAWIDSSSARSQVNLYRDMLNYARSEAINRGEPVRLKQLGDKSWVVGTGNPANCAAADALRCFPSPRDGMKLTANSIPAAGLIFTTQGQVRGQDAGTEVSLTITFEKYCEANRTISVNGIGRIRSLAGACS</sequence>
<dbReference type="InterPro" id="IPR045584">
    <property type="entry name" value="Pilin-like"/>
</dbReference>
<dbReference type="Gene3D" id="3.55.40.10">
    <property type="entry name" value="minor pseudopilin epsh domain"/>
    <property type="match status" value="1"/>
</dbReference>
<comment type="subcellular location">
    <subcellularLocation>
        <location evidence="1">Cell inner membrane</location>
        <topology evidence="1">Single-pass membrane protein</topology>
    </subcellularLocation>
</comment>
<dbReference type="GO" id="GO:0005886">
    <property type="term" value="C:plasma membrane"/>
    <property type="evidence" value="ECO:0007669"/>
    <property type="project" value="UniProtKB-SubCell"/>
</dbReference>
<dbReference type="SUPFAM" id="SSF54523">
    <property type="entry name" value="Pili subunits"/>
    <property type="match status" value="1"/>
</dbReference>
<dbReference type="GO" id="GO:0015628">
    <property type="term" value="P:protein secretion by the type II secretion system"/>
    <property type="evidence" value="ECO:0007669"/>
    <property type="project" value="InterPro"/>
</dbReference>
<dbReference type="InterPro" id="IPR022346">
    <property type="entry name" value="T2SS_GspH"/>
</dbReference>
<feature type="transmembrane region" description="Helical" evidence="11">
    <location>
        <begin position="53"/>
        <end position="74"/>
    </location>
</feature>
<dbReference type="GO" id="GO:0015627">
    <property type="term" value="C:type II protein secretion system complex"/>
    <property type="evidence" value="ECO:0007669"/>
    <property type="project" value="InterPro"/>
</dbReference>
<dbReference type="Pfam" id="PF07963">
    <property type="entry name" value="N_methyl"/>
    <property type="match status" value="1"/>
</dbReference>
<keyword evidence="6 11" id="KW-0812">Transmembrane</keyword>
<evidence type="ECO:0000256" key="2">
    <source>
        <dbReference type="ARBA" id="ARBA00021549"/>
    </source>
</evidence>
<dbReference type="Proteomes" id="UP000885703">
    <property type="component" value="Unassembled WGS sequence"/>
</dbReference>